<comment type="caution">
    <text evidence="2">The sequence shown here is derived from an EMBL/GenBank/DDBJ whole genome shotgun (WGS) entry which is preliminary data.</text>
</comment>
<proteinExistence type="predicted"/>
<dbReference type="AlphaFoldDB" id="A0AA36JHH3"/>
<dbReference type="Proteomes" id="UP001178507">
    <property type="component" value="Unassembled WGS sequence"/>
</dbReference>
<dbReference type="EMBL" id="CAUJNA010003570">
    <property type="protein sequence ID" value="CAJ1405144.1"/>
    <property type="molecule type" value="Genomic_DNA"/>
</dbReference>
<reference evidence="2" key="1">
    <citation type="submission" date="2023-08" db="EMBL/GenBank/DDBJ databases">
        <authorList>
            <person name="Chen Y."/>
            <person name="Shah S."/>
            <person name="Dougan E. K."/>
            <person name="Thang M."/>
            <person name="Chan C."/>
        </authorList>
    </citation>
    <scope>NUCLEOTIDE SEQUENCE</scope>
</reference>
<evidence type="ECO:0000256" key="1">
    <source>
        <dbReference type="SAM" id="MobiDB-lite"/>
    </source>
</evidence>
<evidence type="ECO:0000313" key="2">
    <source>
        <dbReference type="EMBL" id="CAJ1405144.1"/>
    </source>
</evidence>
<organism evidence="2 3">
    <name type="scientific">Effrenium voratum</name>
    <dbReference type="NCBI Taxonomy" id="2562239"/>
    <lineage>
        <taxon>Eukaryota</taxon>
        <taxon>Sar</taxon>
        <taxon>Alveolata</taxon>
        <taxon>Dinophyceae</taxon>
        <taxon>Suessiales</taxon>
        <taxon>Symbiodiniaceae</taxon>
        <taxon>Effrenium</taxon>
    </lineage>
</organism>
<protein>
    <submittedName>
        <fullName evidence="2">Uncharacterized protein</fullName>
    </submittedName>
</protein>
<feature type="region of interest" description="Disordered" evidence="1">
    <location>
        <begin position="204"/>
        <end position="245"/>
    </location>
</feature>
<evidence type="ECO:0000313" key="3">
    <source>
        <dbReference type="Proteomes" id="UP001178507"/>
    </source>
</evidence>
<gene>
    <name evidence="2" type="ORF">EVOR1521_LOCUS27435</name>
</gene>
<sequence>MAVSMSLTRVQLKQLAPEVYDFWCQQQGKSEDQLNEVHDVHWVHIARKASDFVDWPIWAVYLFIPRPFGVCLLHNHRNGGGCFRLQESSCDQLHVCLYCACVGTRRPTPQQPGHAMFLQNNRCPRILQYESEMEQLMRRFGKTEAEMVQAIQHCVGAASWWRVFRPRLRAAADRQHVLPDSLSVTNRVKLSELRVKYKVSQKQRKRTRALATKRLQDGTSEETVATPEQAEPETERENGSNRKASFLEVLTGAQRLQKKF</sequence>
<keyword evidence="3" id="KW-1185">Reference proteome</keyword>
<name>A0AA36JHH3_9DINO</name>
<accession>A0AA36JHH3</accession>